<reference evidence="2" key="1">
    <citation type="submission" date="2016-11" db="UniProtKB">
        <authorList>
            <consortium name="WormBaseParasite"/>
        </authorList>
    </citation>
    <scope>IDENTIFICATION</scope>
    <source>
        <strain evidence="2">KR3021</strain>
    </source>
</reference>
<sequence>MFTDISDFSKICAATTPFNVVALLNDLYNGFDGVIAKFDVYRVEIISSCQLIVSGIPQENGKNHLANLCDVALSMMEFVRSYKIPHKKELKLTICIGLHTGPVAAAVVGLSAPRYCLFGDTVNMASRMESTGLSEAIQISEAYNQKLATHFPEFRTTQRGLVSVKGKGEVMTYFLISKDETFNLF</sequence>
<protein>
    <submittedName>
        <fullName evidence="2">Guanylate cyclase domain-containing protein</fullName>
    </submittedName>
</protein>
<accession>A0AC35UCQ8</accession>
<dbReference type="Proteomes" id="UP000095286">
    <property type="component" value="Unplaced"/>
</dbReference>
<proteinExistence type="predicted"/>
<dbReference type="WBParaSite" id="RSKR_0000988100.1">
    <property type="protein sequence ID" value="RSKR_0000988100.1"/>
    <property type="gene ID" value="RSKR_0000988100"/>
</dbReference>
<evidence type="ECO:0000313" key="1">
    <source>
        <dbReference type="Proteomes" id="UP000095286"/>
    </source>
</evidence>
<name>A0AC35UCQ8_9BILA</name>
<organism evidence="1 2">
    <name type="scientific">Rhabditophanes sp. KR3021</name>
    <dbReference type="NCBI Taxonomy" id="114890"/>
    <lineage>
        <taxon>Eukaryota</taxon>
        <taxon>Metazoa</taxon>
        <taxon>Ecdysozoa</taxon>
        <taxon>Nematoda</taxon>
        <taxon>Chromadorea</taxon>
        <taxon>Rhabditida</taxon>
        <taxon>Tylenchina</taxon>
        <taxon>Panagrolaimomorpha</taxon>
        <taxon>Strongyloidoidea</taxon>
        <taxon>Alloionematidae</taxon>
        <taxon>Rhabditophanes</taxon>
    </lineage>
</organism>
<evidence type="ECO:0000313" key="2">
    <source>
        <dbReference type="WBParaSite" id="RSKR_0000988100.1"/>
    </source>
</evidence>